<dbReference type="Pfam" id="PF00326">
    <property type="entry name" value="Peptidase_S9"/>
    <property type="match status" value="1"/>
</dbReference>
<dbReference type="GO" id="GO:0006508">
    <property type="term" value="P:proteolysis"/>
    <property type="evidence" value="ECO:0007669"/>
    <property type="project" value="InterPro"/>
</dbReference>
<keyword evidence="3" id="KW-1185">Reference proteome</keyword>
<dbReference type="InterPro" id="IPR011659">
    <property type="entry name" value="WD40"/>
</dbReference>
<evidence type="ECO:0000313" key="3">
    <source>
        <dbReference type="Proteomes" id="UP001172681"/>
    </source>
</evidence>
<evidence type="ECO:0000313" key="2">
    <source>
        <dbReference type="EMBL" id="KAJ9638619.1"/>
    </source>
</evidence>
<dbReference type="Proteomes" id="UP001172681">
    <property type="component" value="Unassembled WGS sequence"/>
</dbReference>
<dbReference type="InterPro" id="IPR011042">
    <property type="entry name" value="6-blade_b-propeller_TolB-like"/>
</dbReference>
<accession>A0AA38Y889</accession>
<sequence length="667" mass="73587">MSGGNQVEAPYGTWKSPINPDDFAATGSVVLDQPCVNVGDTSKIREPKRTNGKIYLLESRPDEAGRGVIVEYYNGRGKDVLPKQYNALSQVHEYGGASYIVNELTGHIIFTDWDTKGVFDLDPETGDTKPIVDADKKVYYADFNSHPNDSKWFVSIKEDHHGSNITDIQNTLVAIDASTKQVHTLAQGADFYTYPRFSPDGKSLCWIQWNFPNMPWDNTELYIADWEDGVLRNQRCVAGQQRKAAITQPTWSPDNVLFYSSDETDYWQLYSHDGSNTRHINLSDLETAEFGMPDWFLGGSMYGFVTPSTIVACYNKENRWHIISIDVESLQWHELRCPFVDISRINALKPVSPTSFVVVGATISLPVMASVVDIDKGGIGSVLKKSTVITIPEGYVSEAQAITFPRIHGPGGGEAHGLFFPPRNPNFRGPSGSLPPLIVATHGGPTLQQGSGFDLRDHGLITRGYAILQVNYVGSSGYGRPYRNLLAGQWGVSDIADAVSGVEYLAKQGLIDRSRVGITGHSAGGYNTMCGITMYPDIWACAVAESGISDMALLVAETHKFESQYLEPLCFPPGTSKDDRERILKERSPINHASQVKAPTLIINGSDDAIVPPNQAYNLAEMIKAAGTEVEVKVYDGEGHIFSKGDTLSDIETRRFQWFERFLSCKD</sequence>
<dbReference type="SUPFAM" id="SSF53474">
    <property type="entry name" value="alpha/beta-Hydrolases"/>
    <property type="match status" value="1"/>
</dbReference>
<evidence type="ECO:0000259" key="1">
    <source>
        <dbReference type="Pfam" id="PF00326"/>
    </source>
</evidence>
<dbReference type="Pfam" id="PF07676">
    <property type="entry name" value="PD40"/>
    <property type="match status" value="2"/>
</dbReference>
<protein>
    <recommendedName>
        <fullName evidence="1">Peptidase S9 prolyl oligopeptidase catalytic domain-containing protein</fullName>
    </recommendedName>
</protein>
<dbReference type="InterPro" id="IPR001375">
    <property type="entry name" value="Peptidase_S9_cat"/>
</dbReference>
<dbReference type="InterPro" id="IPR029058">
    <property type="entry name" value="AB_hydrolase_fold"/>
</dbReference>
<reference evidence="2" key="1">
    <citation type="submission" date="2022-10" db="EMBL/GenBank/DDBJ databases">
        <title>Culturing micro-colonial fungi from biological soil crusts in the Mojave desert and describing Neophaeococcomyces mojavensis, and introducing the new genera and species Taxawa tesnikishii.</title>
        <authorList>
            <person name="Kurbessoian T."/>
            <person name="Stajich J.E."/>
        </authorList>
    </citation>
    <scope>NUCLEOTIDE SEQUENCE</scope>
    <source>
        <strain evidence="2">TK_35</strain>
    </source>
</reference>
<feature type="domain" description="Peptidase S9 prolyl oligopeptidase catalytic" evidence="1">
    <location>
        <begin position="461"/>
        <end position="663"/>
    </location>
</feature>
<dbReference type="EMBL" id="JAPDRN010000020">
    <property type="protein sequence ID" value="KAJ9638619.1"/>
    <property type="molecule type" value="Genomic_DNA"/>
</dbReference>
<dbReference type="AlphaFoldDB" id="A0AA38Y889"/>
<dbReference type="PANTHER" id="PTHR43056:SF5">
    <property type="entry name" value="PEPTIDASE S9 PROLYL OLIGOPEPTIDASE CATALYTIC DOMAIN-CONTAINING PROTEIN"/>
    <property type="match status" value="1"/>
</dbReference>
<dbReference type="GO" id="GO:0008236">
    <property type="term" value="F:serine-type peptidase activity"/>
    <property type="evidence" value="ECO:0007669"/>
    <property type="project" value="InterPro"/>
</dbReference>
<comment type="caution">
    <text evidence="2">The sequence shown here is derived from an EMBL/GenBank/DDBJ whole genome shotgun (WGS) entry which is preliminary data.</text>
</comment>
<organism evidence="2 3">
    <name type="scientific">Knufia peltigerae</name>
    <dbReference type="NCBI Taxonomy" id="1002370"/>
    <lineage>
        <taxon>Eukaryota</taxon>
        <taxon>Fungi</taxon>
        <taxon>Dikarya</taxon>
        <taxon>Ascomycota</taxon>
        <taxon>Pezizomycotina</taxon>
        <taxon>Eurotiomycetes</taxon>
        <taxon>Chaetothyriomycetidae</taxon>
        <taxon>Chaetothyriales</taxon>
        <taxon>Trichomeriaceae</taxon>
        <taxon>Knufia</taxon>
    </lineage>
</organism>
<dbReference type="SUPFAM" id="SSF82171">
    <property type="entry name" value="DPP6 N-terminal domain-like"/>
    <property type="match status" value="1"/>
</dbReference>
<dbReference type="Gene3D" id="3.40.50.1820">
    <property type="entry name" value="alpha/beta hydrolase"/>
    <property type="match status" value="1"/>
</dbReference>
<dbReference type="PANTHER" id="PTHR43056">
    <property type="entry name" value="PEPTIDASE S9 PROLYL OLIGOPEPTIDASE"/>
    <property type="match status" value="1"/>
</dbReference>
<name>A0AA38Y889_9EURO</name>
<dbReference type="Gene3D" id="2.120.10.30">
    <property type="entry name" value="TolB, C-terminal domain"/>
    <property type="match status" value="1"/>
</dbReference>
<dbReference type="InterPro" id="IPR050585">
    <property type="entry name" value="Xaa-Pro_dipeptidyl-ppase/CocE"/>
</dbReference>
<gene>
    <name evidence="2" type="ORF">H2204_004095</name>
</gene>
<proteinExistence type="predicted"/>